<name>A0A9D7QL98_9RHOO</name>
<comment type="caution">
    <text evidence="5">The sequence shown here is derived from an EMBL/GenBank/DDBJ whole genome shotgun (WGS) entry which is preliminary data.</text>
</comment>
<comment type="similarity">
    <text evidence="1 4">Belongs to the bacterial histone-like protein family.</text>
</comment>
<dbReference type="GO" id="GO:0003677">
    <property type="term" value="F:DNA binding"/>
    <property type="evidence" value="ECO:0007669"/>
    <property type="project" value="UniProtKB-KW"/>
</dbReference>
<evidence type="ECO:0000256" key="2">
    <source>
        <dbReference type="ARBA" id="ARBA00023067"/>
    </source>
</evidence>
<keyword evidence="2" id="KW-0226">DNA condensation</keyword>
<dbReference type="Pfam" id="PF00216">
    <property type="entry name" value="Bac_DNA_binding"/>
    <property type="match status" value="1"/>
</dbReference>
<sequence length="98" mass="9904">MNKTELVEVAATEAGITKAAAEKALSAILGAVVSAVAKGDSVMLVGFGTFKPASRAERIGKNPKTGVPLTIAASTVPRFTAGTAFKAAVSTKKATQKK</sequence>
<accession>A0A9D7QL98</accession>
<dbReference type="GO" id="GO:0005829">
    <property type="term" value="C:cytosol"/>
    <property type="evidence" value="ECO:0007669"/>
    <property type="project" value="TreeGrafter"/>
</dbReference>
<dbReference type="GO" id="GO:0030527">
    <property type="term" value="F:structural constituent of chromatin"/>
    <property type="evidence" value="ECO:0007669"/>
    <property type="project" value="InterPro"/>
</dbReference>
<dbReference type="AlphaFoldDB" id="A0A9D7QL98"/>
<dbReference type="InterPro" id="IPR000119">
    <property type="entry name" value="Hist_DNA-bd"/>
</dbReference>
<evidence type="ECO:0000256" key="3">
    <source>
        <dbReference type="ARBA" id="ARBA00023125"/>
    </source>
</evidence>
<reference evidence="5" key="1">
    <citation type="submission" date="2020-10" db="EMBL/GenBank/DDBJ databases">
        <title>Connecting structure to function with the recovery of over 1000 high-quality activated sludge metagenome-assembled genomes encoding full-length rRNA genes using long-read sequencing.</title>
        <authorList>
            <person name="Singleton C.M."/>
            <person name="Petriglieri F."/>
            <person name="Kristensen J.M."/>
            <person name="Kirkegaard R.H."/>
            <person name="Michaelsen T.Y."/>
            <person name="Andersen M.H."/>
            <person name="Karst S.M."/>
            <person name="Dueholm M.S."/>
            <person name="Nielsen P.H."/>
            <person name="Albertsen M."/>
        </authorList>
    </citation>
    <scope>NUCLEOTIDE SEQUENCE</scope>
    <source>
        <strain evidence="5">OdNE_18-Q3-R46-58_BAT3C.305</strain>
    </source>
</reference>
<organism evidence="5 6">
    <name type="scientific">Candidatus Dechloromonas phosphorivorans</name>
    <dbReference type="NCBI Taxonomy" id="2899244"/>
    <lineage>
        <taxon>Bacteria</taxon>
        <taxon>Pseudomonadati</taxon>
        <taxon>Pseudomonadota</taxon>
        <taxon>Betaproteobacteria</taxon>
        <taxon>Rhodocyclales</taxon>
        <taxon>Azonexaceae</taxon>
        <taxon>Dechloromonas</taxon>
    </lineage>
</organism>
<dbReference type="GO" id="GO:0030261">
    <property type="term" value="P:chromosome condensation"/>
    <property type="evidence" value="ECO:0007669"/>
    <property type="project" value="UniProtKB-KW"/>
</dbReference>
<dbReference type="Gene3D" id="4.10.520.10">
    <property type="entry name" value="IHF-like DNA-binding proteins"/>
    <property type="match status" value="1"/>
</dbReference>
<protein>
    <submittedName>
        <fullName evidence="5">HU family DNA-binding protein</fullName>
    </submittedName>
</protein>
<dbReference type="Proteomes" id="UP000808146">
    <property type="component" value="Unassembled WGS sequence"/>
</dbReference>
<evidence type="ECO:0000313" key="5">
    <source>
        <dbReference type="EMBL" id="MBK8890493.1"/>
    </source>
</evidence>
<dbReference type="PROSITE" id="PS00045">
    <property type="entry name" value="HISTONE_LIKE"/>
    <property type="match status" value="1"/>
</dbReference>
<evidence type="ECO:0000313" key="6">
    <source>
        <dbReference type="Proteomes" id="UP000808146"/>
    </source>
</evidence>
<dbReference type="PRINTS" id="PR01727">
    <property type="entry name" value="DNABINDINGHU"/>
</dbReference>
<dbReference type="SUPFAM" id="SSF47729">
    <property type="entry name" value="IHF-like DNA-binding proteins"/>
    <property type="match status" value="1"/>
</dbReference>
<dbReference type="SMART" id="SM00411">
    <property type="entry name" value="BHL"/>
    <property type="match status" value="1"/>
</dbReference>
<proteinExistence type="inferred from homology"/>
<gene>
    <name evidence="5" type="ORF">IPN75_08825</name>
</gene>
<dbReference type="PANTHER" id="PTHR33175:SF3">
    <property type="entry name" value="DNA-BINDING PROTEIN HU-BETA"/>
    <property type="match status" value="1"/>
</dbReference>
<keyword evidence="3 5" id="KW-0238">DNA-binding</keyword>
<evidence type="ECO:0000256" key="4">
    <source>
        <dbReference type="RuleBase" id="RU003939"/>
    </source>
</evidence>
<dbReference type="CDD" id="cd13831">
    <property type="entry name" value="HU"/>
    <property type="match status" value="1"/>
</dbReference>
<dbReference type="InterPro" id="IPR010992">
    <property type="entry name" value="IHF-like_DNA-bd_dom_sf"/>
</dbReference>
<evidence type="ECO:0000256" key="1">
    <source>
        <dbReference type="ARBA" id="ARBA00010529"/>
    </source>
</evidence>
<dbReference type="PANTHER" id="PTHR33175">
    <property type="entry name" value="DNA-BINDING PROTEIN HU"/>
    <property type="match status" value="1"/>
</dbReference>
<dbReference type="InterPro" id="IPR020816">
    <property type="entry name" value="Histone-like_DNA-bd_CS"/>
</dbReference>
<dbReference type="EMBL" id="JADKBR010000007">
    <property type="protein sequence ID" value="MBK8890493.1"/>
    <property type="molecule type" value="Genomic_DNA"/>
</dbReference>